<dbReference type="OrthoDB" id="3788332at2"/>
<dbReference type="InterPro" id="IPR046172">
    <property type="entry name" value="DUF6174"/>
</dbReference>
<feature type="compositionally biased region" description="Low complexity" evidence="1">
    <location>
        <begin position="36"/>
        <end position="63"/>
    </location>
</feature>
<dbReference type="AlphaFoldDB" id="A0A5C4VQ05"/>
<keyword evidence="2" id="KW-0732">Signal</keyword>
<dbReference type="RefSeq" id="WP_139624102.1">
    <property type="nucleotide sequence ID" value="NZ_VDMP01000026.1"/>
</dbReference>
<dbReference type="EMBL" id="VDMP01000026">
    <property type="protein sequence ID" value="TNM37555.1"/>
    <property type="molecule type" value="Genomic_DNA"/>
</dbReference>
<reference evidence="3 4" key="1">
    <citation type="journal article" date="2016" name="Int. J. Syst. Evol. Microbiol.">
        <title>Nocardioides albidus sp. nov., an actinobacterium isolated from garden soil.</title>
        <authorList>
            <person name="Singh H."/>
            <person name="Du J."/>
            <person name="Trinh H."/>
            <person name="Won K."/>
            <person name="Yang J.E."/>
            <person name="Yin C."/>
            <person name="Kook M."/>
            <person name="Yi T.H."/>
        </authorList>
    </citation>
    <scope>NUCLEOTIDE SEQUENCE [LARGE SCALE GENOMIC DNA]</scope>
    <source>
        <strain evidence="3 4">CCTCC AB 2015297</strain>
    </source>
</reference>
<proteinExistence type="predicted"/>
<accession>A0A5C4VQ05</accession>
<evidence type="ECO:0000313" key="4">
    <source>
        <dbReference type="Proteomes" id="UP000313231"/>
    </source>
</evidence>
<dbReference type="Proteomes" id="UP000313231">
    <property type="component" value="Unassembled WGS sequence"/>
</dbReference>
<protein>
    <recommendedName>
        <fullName evidence="5">Lipoprotein</fullName>
    </recommendedName>
</protein>
<dbReference type="PROSITE" id="PS51257">
    <property type="entry name" value="PROKAR_LIPOPROTEIN"/>
    <property type="match status" value="1"/>
</dbReference>
<keyword evidence="4" id="KW-1185">Reference proteome</keyword>
<evidence type="ECO:0000313" key="3">
    <source>
        <dbReference type="EMBL" id="TNM37555.1"/>
    </source>
</evidence>
<sequence>MRLPAAVLTAAVTVPLLLATSGCTKESERAADRTTEASPSATSTTTGTTGATGTATGSPGSGGASYPSFAAEDYSYHLEVLCYCPQVGTVEVVVRDGEVTQATSLDGPAAGTAAPDFAWLSIDDIIEQANAPGIAKAKVKWPDGQDHPTSVMLDRIANAVDDEVTYTIKDVQVP</sequence>
<dbReference type="Pfam" id="PF19671">
    <property type="entry name" value="DUF6174"/>
    <property type="match status" value="1"/>
</dbReference>
<evidence type="ECO:0000256" key="2">
    <source>
        <dbReference type="SAM" id="SignalP"/>
    </source>
</evidence>
<feature type="region of interest" description="Disordered" evidence="1">
    <location>
        <begin position="23"/>
        <end position="63"/>
    </location>
</feature>
<organism evidence="3 4">
    <name type="scientific">Nocardioides albidus</name>
    <dbReference type="NCBI Taxonomy" id="1517589"/>
    <lineage>
        <taxon>Bacteria</taxon>
        <taxon>Bacillati</taxon>
        <taxon>Actinomycetota</taxon>
        <taxon>Actinomycetes</taxon>
        <taxon>Propionibacteriales</taxon>
        <taxon>Nocardioidaceae</taxon>
        <taxon>Nocardioides</taxon>
    </lineage>
</organism>
<feature type="signal peptide" evidence="2">
    <location>
        <begin position="1"/>
        <end position="19"/>
    </location>
</feature>
<feature type="compositionally biased region" description="Basic and acidic residues" evidence="1">
    <location>
        <begin position="25"/>
        <end position="35"/>
    </location>
</feature>
<comment type="caution">
    <text evidence="3">The sequence shown here is derived from an EMBL/GenBank/DDBJ whole genome shotgun (WGS) entry which is preliminary data.</text>
</comment>
<evidence type="ECO:0000256" key="1">
    <source>
        <dbReference type="SAM" id="MobiDB-lite"/>
    </source>
</evidence>
<evidence type="ECO:0008006" key="5">
    <source>
        <dbReference type="Google" id="ProtNLM"/>
    </source>
</evidence>
<gene>
    <name evidence="3" type="ORF">FHP29_17270</name>
</gene>
<name>A0A5C4VQ05_9ACTN</name>
<feature type="chain" id="PRO_5038358975" description="Lipoprotein" evidence="2">
    <location>
        <begin position="20"/>
        <end position="174"/>
    </location>
</feature>